<comment type="similarity">
    <text evidence="16">Belongs to the MurB family.</text>
</comment>
<evidence type="ECO:0000313" key="19">
    <source>
        <dbReference type="Proteomes" id="UP001204798"/>
    </source>
</evidence>
<evidence type="ECO:0000256" key="11">
    <source>
        <dbReference type="ARBA" id="ARBA00022984"/>
    </source>
</evidence>
<dbReference type="InterPro" id="IPR011601">
    <property type="entry name" value="MurB_C"/>
</dbReference>
<comment type="caution">
    <text evidence="18">The sequence shown here is derived from an EMBL/GenBank/DDBJ whole genome shotgun (WGS) entry which is preliminary data.</text>
</comment>
<keyword evidence="10 16" id="KW-0133">Cell shape</keyword>
<accession>A0ABT2ELV4</accession>
<evidence type="ECO:0000256" key="7">
    <source>
        <dbReference type="ARBA" id="ARBA00022630"/>
    </source>
</evidence>
<dbReference type="InterPro" id="IPR003170">
    <property type="entry name" value="MurB"/>
</dbReference>
<feature type="active site" evidence="16">
    <location>
        <position position="175"/>
    </location>
</feature>
<reference evidence="18 19" key="1">
    <citation type="submission" date="2022-08" db="EMBL/GenBank/DDBJ databases">
        <title>Bacterial and archaeal communities from various locations to study Microbial Dark Matter (Phase II).</title>
        <authorList>
            <person name="Stepanauskas R."/>
        </authorList>
    </citation>
    <scope>NUCLEOTIDE SEQUENCE [LARGE SCALE GENOMIC DNA]</scope>
    <source>
        <strain evidence="18 19">PD1</strain>
    </source>
</reference>
<dbReference type="PANTHER" id="PTHR21071:SF4">
    <property type="entry name" value="UDP-N-ACETYLENOLPYRUVOYLGLUCOSAMINE REDUCTASE"/>
    <property type="match status" value="1"/>
</dbReference>
<keyword evidence="6 16" id="KW-0132">Cell division</keyword>
<evidence type="ECO:0000256" key="9">
    <source>
        <dbReference type="ARBA" id="ARBA00022857"/>
    </source>
</evidence>
<keyword evidence="11 16" id="KW-0573">Peptidoglycan synthesis</keyword>
<keyword evidence="7 16" id="KW-0285">Flavoprotein</keyword>
<dbReference type="InterPro" id="IPR036318">
    <property type="entry name" value="FAD-bd_PCMH-like_sf"/>
</dbReference>
<dbReference type="NCBIfam" id="NF010480">
    <property type="entry name" value="PRK13905.1"/>
    <property type="match status" value="1"/>
</dbReference>
<comment type="cofactor">
    <cofactor evidence="1 16">
        <name>FAD</name>
        <dbReference type="ChEBI" id="CHEBI:57692"/>
    </cofactor>
</comment>
<feature type="active site" evidence="16">
    <location>
        <position position="295"/>
    </location>
</feature>
<dbReference type="Gene3D" id="3.90.78.10">
    <property type="entry name" value="UDP-N-acetylenolpyruvoylglucosamine reductase, C-terminal domain"/>
    <property type="match status" value="1"/>
</dbReference>
<evidence type="ECO:0000256" key="8">
    <source>
        <dbReference type="ARBA" id="ARBA00022827"/>
    </source>
</evidence>
<feature type="active site" description="Proton donor" evidence="16">
    <location>
        <position position="225"/>
    </location>
</feature>
<evidence type="ECO:0000256" key="15">
    <source>
        <dbReference type="ARBA" id="ARBA00048914"/>
    </source>
</evidence>
<protein>
    <recommendedName>
        <fullName evidence="16">UDP-N-acetylenolpyruvoylglucosamine reductase</fullName>
        <ecNumber evidence="16">1.3.1.98</ecNumber>
    </recommendedName>
    <alternativeName>
        <fullName evidence="16">UDP-N-acetylmuramate dehydrogenase</fullName>
    </alternativeName>
</protein>
<dbReference type="Gene3D" id="3.30.465.10">
    <property type="match status" value="1"/>
</dbReference>
<organism evidence="18 19">
    <name type="scientific">Candidatus Fervidibacter sacchari</name>
    <dbReference type="NCBI Taxonomy" id="1448929"/>
    <lineage>
        <taxon>Bacteria</taxon>
        <taxon>Candidatus Fervidibacterota</taxon>
        <taxon>Candidatus Fervidibacter</taxon>
    </lineage>
</organism>
<dbReference type="Pfam" id="PF01565">
    <property type="entry name" value="FAD_binding_4"/>
    <property type="match status" value="1"/>
</dbReference>
<proteinExistence type="inferred from homology"/>
<keyword evidence="19" id="KW-1185">Reference proteome</keyword>
<keyword evidence="12 16" id="KW-0560">Oxidoreductase</keyword>
<evidence type="ECO:0000256" key="3">
    <source>
        <dbReference type="ARBA" id="ARBA00004496"/>
    </source>
</evidence>
<sequence>MTEQERKTLAKLVTEPPKFNEPMRHHTTLRVGGPADALVTVHTLDELQRVVQFALERGLPILVLGEGSNLIVKDGGVRGIVLRLSGELTRINFDTQEVEVGGGTYLPHFLVKAAQRGLSGLECCTGVPGTVGGALISNAGTAEEFIGDKVMRVTVLTHEGILRTIEKDELRFSYRSSNLKELGLVIVSAVFNMSHDDPKAIMERIHRRWRYRWETQPVNMPCAGCIFKNPPGDRAGRLLDAAGLKGVRIGDAQVSTVHANFIVNLGNAKAKDVLALAELMRKTVKEKFGVTLEYEVQIVGEDE</sequence>
<evidence type="ECO:0000256" key="16">
    <source>
        <dbReference type="HAMAP-Rule" id="MF_00037"/>
    </source>
</evidence>
<gene>
    <name evidence="16" type="primary">murB</name>
    <name evidence="18" type="ORF">M2350_001331</name>
</gene>
<comment type="subcellular location">
    <subcellularLocation>
        <location evidence="3 16">Cytoplasm</location>
    </subcellularLocation>
</comment>
<name>A0ABT2ELV4_9BACT</name>
<dbReference type="InterPro" id="IPR006094">
    <property type="entry name" value="Oxid_FAD_bind_N"/>
</dbReference>
<dbReference type="Proteomes" id="UP001204798">
    <property type="component" value="Unassembled WGS sequence"/>
</dbReference>
<comment type="function">
    <text evidence="2 16">Cell wall formation.</text>
</comment>
<keyword evidence="9 16" id="KW-0521">NADP</keyword>
<dbReference type="EC" id="1.3.1.98" evidence="16"/>
<evidence type="ECO:0000256" key="13">
    <source>
        <dbReference type="ARBA" id="ARBA00023306"/>
    </source>
</evidence>
<evidence type="ECO:0000256" key="5">
    <source>
        <dbReference type="ARBA" id="ARBA00022490"/>
    </source>
</evidence>
<dbReference type="InterPro" id="IPR016169">
    <property type="entry name" value="FAD-bd_PCMH_sub2"/>
</dbReference>
<evidence type="ECO:0000256" key="1">
    <source>
        <dbReference type="ARBA" id="ARBA00001974"/>
    </source>
</evidence>
<evidence type="ECO:0000313" key="18">
    <source>
        <dbReference type="EMBL" id="MCS3918931.1"/>
    </source>
</evidence>
<dbReference type="EMBL" id="JANUCP010000002">
    <property type="protein sequence ID" value="MCS3918931.1"/>
    <property type="molecule type" value="Genomic_DNA"/>
</dbReference>
<dbReference type="InterPro" id="IPR016166">
    <property type="entry name" value="FAD-bd_PCMH"/>
</dbReference>
<evidence type="ECO:0000256" key="4">
    <source>
        <dbReference type="ARBA" id="ARBA00004752"/>
    </source>
</evidence>
<evidence type="ECO:0000256" key="12">
    <source>
        <dbReference type="ARBA" id="ARBA00023002"/>
    </source>
</evidence>
<dbReference type="SUPFAM" id="SSF56176">
    <property type="entry name" value="FAD-binding/transporter-associated domain-like"/>
    <property type="match status" value="1"/>
</dbReference>
<dbReference type="PANTHER" id="PTHR21071">
    <property type="entry name" value="UDP-N-ACETYLENOLPYRUVOYLGLUCOSAMINE REDUCTASE"/>
    <property type="match status" value="1"/>
</dbReference>
<dbReference type="Gene3D" id="3.30.43.10">
    <property type="entry name" value="Uridine Diphospho-n-acetylenolpyruvylglucosamine Reductase, domain 2"/>
    <property type="match status" value="1"/>
</dbReference>
<dbReference type="InterPro" id="IPR036635">
    <property type="entry name" value="MurB_C_sf"/>
</dbReference>
<evidence type="ECO:0000259" key="17">
    <source>
        <dbReference type="PROSITE" id="PS51387"/>
    </source>
</evidence>
<feature type="domain" description="FAD-binding PCMH-type" evidence="17">
    <location>
        <begin position="31"/>
        <end position="212"/>
    </location>
</feature>
<dbReference type="SUPFAM" id="SSF56194">
    <property type="entry name" value="Uridine diphospho-N-Acetylenolpyruvylglucosamine reductase, MurB, C-terminal domain"/>
    <property type="match status" value="1"/>
</dbReference>
<comment type="pathway">
    <text evidence="4 16">Cell wall biogenesis; peptidoglycan biosynthesis.</text>
</comment>
<keyword evidence="8 16" id="KW-0274">FAD</keyword>
<dbReference type="NCBIfam" id="TIGR00179">
    <property type="entry name" value="murB"/>
    <property type="match status" value="1"/>
</dbReference>
<dbReference type="InterPro" id="IPR016167">
    <property type="entry name" value="FAD-bd_PCMH_sub1"/>
</dbReference>
<keyword evidence="13 16" id="KW-0131">Cell cycle</keyword>
<dbReference type="RefSeq" id="WP_259094997.1">
    <property type="nucleotide sequence ID" value="NZ_CP130454.1"/>
</dbReference>
<dbReference type="GO" id="GO:0008762">
    <property type="term" value="F:UDP-N-acetylmuramate dehydrogenase activity"/>
    <property type="evidence" value="ECO:0007669"/>
    <property type="project" value="UniProtKB-EC"/>
</dbReference>
<dbReference type="Pfam" id="PF02873">
    <property type="entry name" value="MurB_C"/>
    <property type="match status" value="1"/>
</dbReference>
<evidence type="ECO:0000256" key="2">
    <source>
        <dbReference type="ARBA" id="ARBA00003921"/>
    </source>
</evidence>
<evidence type="ECO:0000256" key="6">
    <source>
        <dbReference type="ARBA" id="ARBA00022618"/>
    </source>
</evidence>
<evidence type="ECO:0000256" key="14">
    <source>
        <dbReference type="ARBA" id="ARBA00023316"/>
    </source>
</evidence>
<dbReference type="HAMAP" id="MF_00037">
    <property type="entry name" value="MurB"/>
    <property type="match status" value="1"/>
</dbReference>
<dbReference type="PROSITE" id="PS51387">
    <property type="entry name" value="FAD_PCMH"/>
    <property type="match status" value="1"/>
</dbReference>
<keyword evidence="5 16" id="KW-0963">Cytoplasm</keyword>
<evidence type="ECO:0000256" key="10">
    <source>
        <dbReference type="ARBA" id="ARBA00022960"/>
    </source>
</evidence>
<keyword evidence="14 16" id="KW-0961">Cell wall biogenesis/degradation</keyword>
<comment type="catalytic activity">
    <reaction evidence="15 16">
        <text>UDP-N-acetyl-alpha-D-muramate + NADP(+) = UDP-N-acetyl-3-O-(1-carboxyvinyl)-alpha-D-glucosamine + NADPH + H(+)</text>
        <dbReference type="Rhea" id="RHEA:12248"/>
        <dbReference type="ChEBI" id="CHEBI:15378"/>
        <dbReference type="ChEBI" id="CHEBI:57783"/>
        <dbReference type="ChEBI" id="CHEBI:58349"/>
        <dbReference type="ChEBI" id="CHEBI:68483"/>
        <dbReference type="ChEBI" id="CHEBI:70757"/>
        <dbReference type="EC" id="1.3.1.98"/>
    </reaction>
</comment>